<evidence type="ECO:0000313" key="2">
    <source>
        <dbReference type="Proteomes" id="UP000265801"/>
    </source>
</evidence>
<name>A0A3A1R124_9BACI</name>
<proteinExistence type="predicted"/>
<dbReference type="Proteomes" id="UP000265801">
    <property type="component" value="Unassembled WGS sequence"/>
</dbReference>
<keyword evidence="2" id="KW-1185">Reference proteome</keyword>
<organism evidence="1 2">
    <name type="scientific">Bacillus salacetis</name>
    <dbReference type="NCBI Taxonomy" id="2315464"/>
    <lineage>
        <taxon>Bacteria</taxon>
        <taxon>Bacillati</taxon>
        <taxon>Bacillota</taxon>
        <taxon>Bacilli</taxon>
        <taxon>Bacillales</taxon>
        <taxon>Bacillaceae</taxon>
        <taxon>Bacillus</taxon>
    </lineage>
</organism>
<sequence length="112" mass="13499">MVYGLWFNEKGLFKREQSFLYRLSPKFNSIKKNARTNRLDSFGRKMIEKNLLFLFMDRTPGAQGEQILHQFLWKQLFIQPHYLNNLHHSPKITKILYIISENCGIFDIEQIY</sequence>
<protein>
    <submittedName>
        <fullName evidence="1">Uncharacterized protein</fullName>
    </submittedName>
</protein>
<dbReference type="EMBL" id="QXIR01000008">
    <property type="protein sequence ID" value="RIW35303.1"/>
    <property type="molecule type" value="Genomic_DNA"/>
</dbReference>
<reference evidence="1 2" key="1">
    <citation type="submission" date="2018-09" db="EMBL/GenBank/DDBJ databases">
        <title>Bacillus saliacetes sp. nov., isolated from Thai shrimp paste (Ka-pi).</title>
        <authorList>
            <person name="Daroonpunt R."/>
            <person name="Tanasupawat S."/>
            <person name="Yiamsombut S."/>
        </authorList>
    </citation>
    <scope>NUCLEOTIDE SEQUENCE [LARGE SCALE GENOMIC DNA]</scope>
    <source>
        <strain evidence="1 2">SKP7-4</strain>
    </source>
</reference>
<dbReference type="AlphaFoldDB" id="A0A3A1R124"/>
<comment type="caution">
    <text evidence="1">The sequence shown here is derived from an EMBL/GenBank/DDBJ whole genome shotgun (WGS) entry which is preliminary data.</text>
</comment>
<gene>
    <name evidence="1" type="ORF">D3H55_07860</name>
</gene>
<evidence type="ECO:0000313" key="1">
    <source>
        <dbReference type="EMBL" id="RIW35303.1"/>
    </source>
</evidence>
<accession>A0A3A1R124</accession>